<protein>
    <submittedName>
        <fullName evidence="3">EndoU domain-containing protein</fullName>
    </submittedName>
</protein>
<name>A0AAW7T8Z2_BURVI</name>
<evidence type="ECO:0000256" key="1">
    <source>
        <dbReference type="SAM" id="MobiDB-lite"/>
    </source>
</evidence>
<organism evidence="3 4">
    <name type="scientific">Burkholderia vietnamiensis</name>
    <dbReference type="NCBI Taxonomy" id="60552"/>
    <lineage>
        <taxon>Bacteria</taxon>
        <taxon>Pseudomonadati</taxon>
        <taxon>Pseudomonadota</taxon>
        <taxon>Betaproteobacteria</taxon>
        <taxon>Burkholderiales</taxon>
        <taxon>Burkholderiaceae</taxon>
        <taxon>Burkholderia</taxon>
        <taxon>Burkholderia cepacia complex</taxon>
    </lineage>
</organism>
<accession>A0AAW7T8Z2</accession>
<dbReference type="GO" id="GO:0004519">
    <property type="term" value="F:endonuclease activity"/>
    <property type="evidence" value="ECO:0007669"/>
    <property type="project" value="InterPro"/>
</dbReference>
<feature type="region of interest" description="Disordered" evidence="1">
    <location>
        <begin position="121"/>
        <end position="149"/>
    </location>
</feature>
<dbReference type="RefSeq" id="WP_230681363.1">
    <property type="nucleotide sequence ID" value="NZ_JAUJRV010000057.1"/>
</dbReference>
<sequence length="217" mass="21853">MTANAIATAVTGGQGITDQGQLAAIATATSLLGGAAAGLLGQNALAGMTAAQNETLNNTCANGHHCGEDPPPNEHTYTHQILPQSGGAIDEEQAGESLVVGKGTPPAGTLSNTGDVNLASPDRTNHILNGDATGGGHLWPGAPGKSAFPQSWSPSQIMNDVSDIATDPAIPETVQSNGRIVKDGTRDGINIRVVIEPASKGGGIVTAFPTNVQRNPK</sequence>
<dbReference type="AlphaFoldDB" id="A0AAW7T8Z2"/>
<gene>
    <name evidence="3" type="ORF">QZM33_33325</name>
</gene>
<dbReference type="EMBL" id="JAUJRV010000057">
    <property type="protein sequence ID" value="MDN7799811.1"/>
    <property type="molecule type" value="Genomic_DNA"/>
</dbReference>
<evidence type="ECO:0000313" key="4">
    <source>
        <dbReference type="Proteomes" id="UP001171620"/>
    </source>
</evidence>
<dbReference type="Pfam" id="PF14436">
    <property type="entry name" value="EndoU_bacteria"/>
    <property type="match status" value="1"/>
</dbReference>
<evidence type="ECO:0000259" key="2">
    <source>
        <dbReference type="Pfam" id="PF14436"/>
    </source>
</evidence>
<evidence type="ECO:0000313" key="3">
    <source>
        <dbReference type="EMBL" id="MDN7799811.1"/>
    </source>
</evidence>
<proteinExistence type="predicted"/>
<comment type="caution">
    <text evidence="3">The sequence shown here is derived from an EMBL/GenBank/DDBJ whole genome shotgun (WGS) entry which is preliminary data.</text>
</comment>
<reference evidence="3" key="1">
    <citation type="submission" date="2023-07" db="EMBL/GenBank/DDBJ databases">
        <title>A collection of bacterial strains from the Burkholderia cepacia Research Laboratory and Repository.</title>
        <authorList>
            <person name="Lipuma J."/>
            <person name="Spilker T."/>
            <person name="Caverly L."/>
        </authorList>
    </citation>
    <scope>NUCLEOTIDE SEQUENCE</scope>
    <source>
        <strain evidence="3">AU44268</strain>
    </source>
</reference>
<dbReference type="Proteomes" id="UP001171620">
    <property type="component" value="Unassembled WGS sequence"/>
</dbReference>
<feature type="domain" description="Bacterial EndoU nuclease" evidence="2">
    <location>
        <begin position="141"/>
        <end position="210"/>
    </location>
</feature>
<dbReference type="InterPro" id="IPR029501">
    <property type="entry name" value="EndoU_bac"/>
</dbReference>